<evidence type="ECO:0000313" key="2">
    <source>
        <dbReference type="Proteomes" id="UP000316621"/>
    </source>
</evidence>
<sequence length="105" mass="11820">MHNLQRWDLWIVYREENSGKDKVASHVTTGVAVEGGIRSAIVVGYETYEAKFYKRPGGYVVAPWLTLKASANQKQSYQILLGLVPETPAKLNGLEMLQQTVRNQI</sequence>
<dbReference type="AlphaFoldDB" id="A0A4Y7KQ47"/>
<evidence type="ECO:0000313" key="1">
    <source>
        <dbReference type="EMBL" id="RZC75463.1"/>
    </source>
</evidence>
<keyword evidence="2" id="KW-1185">Reference proteome</keyword>
<dbReference type="Gramene" id="RZC75463">
    <property type="protein sequence ID" value="RZC75463"/>
    <property type="gene ID" value="C5167_050945"/>
</dbReference>
<accession>A0A4Y7KQ47</accession>
<dbReference type="Proteomes" id="UP000316621">
    <property type="component" value="Chromosome 8"/>
</dbReference>
<protein>
    <submittedName>
        <fullName evidence="1">Uncharacterized protein</fullName>
    </submittedName>
</protein>
<gene>
    <name evidence="1" type="ORF">C5167_050945</name>
</gene>
<dbReference type="EMBL" id="CM010722">
    <property type="protein sequence ID" value="RZC75463.1"/>
    <property type="molecule type" value="Genomic_DNA"/>
</dbReference>
<reference evidence="1 2" key="1">
    <citation type="journal article" date="2018" name="Science">
        <title>The opium poppy genome and morphinan production.</title>
        <authorList>
            <person name="Guo L."/>
            <person name="Winzer T."/>
            <person name="Yang X."/>
            <person name="Li Y."/>
            <person name="Ning Z."/>
            <person name="He Z."/>
            <person name="Teodor R."/>
            <person name="Lu Y."/>
            <person name="Bowser T.A."/>
            <person name="Graham I.A."/>
            <person name="Ye K."/>
        </authorList>
    </citation>
    <scope>NUCLEOTIDE SEQUENCE [LARGE SCALE GENOMIC DNA]</scope>
    <source>
        <strain evidence="2">cv. HN1</strain>
        <tissue evidence="1">Leaves</tissue>
    </source>
</reference>
<proteinExistence type="predicted"/>
<name>A0A4Y7KQ47_PAPSO</name>
<organism evidence="1 2">
    <name type="scientific">Papaver somniferum</name>
    <name type="common">Opium poppy</name>
    <dbReference type="NCBI Taxonomy" id="3469"/>
    <lineage>
        <taxon>Eukaryota</taxon>
        <taxon>Viridiplantae</taxon>
        <taxon>Streptophyta</taxon>
        <taxon>Embryophyta</taxon>
        <taxon>Tracheophyta</taxon>
        <taxon>Spermatophyta</taxon>
        <taxon>Magnoliopsida</taxon>
        <taxon>Ranunculales</taxon>
        <taxon>Papaveraceae</taxon>
        <taxon>Papaveroideae</taxon>
        <taxon>Papaver</taxon>
    </lineage>
</organism>